<name>A0ABQ5R2S6_9ACTN</name>
<keyword evidence="2" id="KW-0032">Aminotransferase</keyword>
<dbReference type="InterPro" id="IPR015424">
    <property type="entry name" value="PyrdxlP-dep_Trfase"/>
</dbReference>
<dbReference type="Gene3D" id="3.90.1150.10">
    <property type="entry name" value="Aspartate Aminotransferase, domain 1"/>
    <property type="match status" value="1"/>
</dbReference>
<feature type="domain" description="Aminotransferase class I/classII large" evidence="1">
    <location>
        <begin position="15"/>
        <end position="368"/>
    </location>
</feature>
<dbReference type="CDD" id="cd00609">
    <property type="entry name" value="AAT_like"/>
    <property type="match status" value="1"/>
</dbReference>
<dbReference type="SUPFAM" id="SSF53383">
    <property type="entry name" value="PLP-dependent transferases"/>
    <property type="match status" value="1"/>
</dbReference>
<protein>
    <submittedName>
        <fullName evidence="2">Aminotransferase class I/II</fullName>
    </submittedName>
</protein>
<keyword evidence="3" id="KW-1185">Reference proteome</keyword>
<dbReference type="EMBL" id="BSDI01000040">
    <property type="protein sequence ID" value="GLI01084.1"/>
    <property type="molecule type" value="Genomic_DNA"/>
</dbReference>
<accession>A0ABQ5R2S6</accession>
<keyword evidence="2" id="KW-0808">Transferase</keyword>
<evidence type="ECO:0000313" key="2">
    <source>
        <dbReference type="EMBL" id="GLI01084.1"/>
    </source>
</evidence>
<gene>
    <name evidence="2" type="ORF">Pa4123_63600</name>
</gene>
<evidence type="ECO:0000259" key="1">
    <source>
        <dbReference type="Pfam" id="PF00155"/>
    </source>
</evidence>
<dbReference type="InterPro" id="IPR015421">
    <property type="entry name" value="PyrdxlP-dep_Trfase_major"/>
</dbReference>
<dbReference type="Gene3D" id="3.40.640.10">
    <property type="entry name" value="Type I PLP-dependent aspartate aminotransferase-like (Major domain)"/>
    <property type="match status" value="1"/>
</dbReference>
<dbReference type="InterPro" id="IPR015422">
    <property type="entry name" value="PyrdxlP-dep_Trfase_small"/>
</dbReference>
<comment type="caution">
    <text evidence="2">The sequence shown here is derived from an EMBL/GenBank/DDBJ whole genome shotgun (WGS) entry which is preliminary data.</text>
</comment>
<sequence length="381" mass="40262">MLPVIQYTGAEGVLDLGWGHPDPTLLPVEAWAESTSEAIRAAGWTALTYGYANGPGPLIEWLTVHIGAIDGRAPSPDELFVTAGASQGLELVSTVLTRPGDVVLVDSPTYHLALRILTDRGVELRAAPTDAQGIDPAATARLVGDLRAAGRRVPMLYTVATFNNPSGASMPVPRRRELVDALDGVTIVEDDTYRELAYDGPAPPSLWSLASAGVVRLGSFAKTIAPGLRLGYLSAEAGFVRRLAGRGYVDSGGCVNHTSAMALAQFATTGRYEAHVSALREAYRLRRDALVGALRAAAPGVEFTVPAGGWFLWLGVPDAAAVARRALERGVGMSTGERFHVDGGGTRHLRVSFSMYGPTDLEEAAHRFGGSLKIGADQVRP</sequence>
<evidence type="ECO:0000313" key="3">
    <source>
        <dbReference type="Proteomes" id="UP001144280"/>
    </source>
</evidence>
<dbReference type="GO" id="GO:0008483">
    <property type="term" value="F:transaminase activity"/>
    <property type="evidence" value="ECO:0007669"/>
    <property type="project" value="UniProtKB-KW"/>
</dbReference>
<reference evidence="2" key="1">
    <citation type="submission" date="2022-12" db="EMBL/GenBank/DDBJ databases">
        <title>New Phytohabitans aurantiacus sp. RD004123 nov., an actinomycete isolated from soil.</title>
        <authorList>
            <person name="Triningsih D.W."/>
            <person name="Harunari E."/>
            <person name="Igarashi Y."/>
        </authorList>
    </citation>
    <scope>NUCLEOTIDE SEQUENCE</scope>
    <source>
        <strain evidence="2">RD004123</strain>
    </source>
</reference>
<organism evidence="2 3">
    <name type="scientific">Phytohabitans aurantiacus</name>
    <dbReference type="NCBI Taxonomy" id="3016789"/>
    <lineage>
        <taxon>Bacteria</taxon>
        <taxon>Bacillati</taxon>
        <taxon>Actinomycetota</taxon>
        <taxon>Actinomycetes</taxon>
        <taxon>Micromonosporales</taxon>
        <taxon>Micromonosporaceae</taxon>
    </lineage>
</organism>
<proteinExistence type="predicted"/>
<dbReference type="PANTHER" id="PTHR42858:SF1">
    <property type="entry name" value="LD15494P"/>
    <property type="match status" value="1"/>
</dbReference>
<dbReference type="Pfam" id="PF00155">
    <property type="entry name" value="Aminotran_1_2"/>
    <property type="match status" value="1"/>
</dbReference>
<dbReference type="PANTHER" id="PTHR42858">
    <property type="entry name" value="AMINOTRANSFERASE"/>
    <property type="match status" value="1"/>
</dbReference>
<dbReference type="RefSeq" id="WP_281901807.1">
    <property type="nucleotide sequence ID" value="NZ_BSDI01000040.1"/>
</dbReference>
<dbReference type="InterPro" id="IPR004839">
    <property type="entry name" value="Aminotransferase_I/II_large"/>
</dbReference>
<dbReference type="Proteomes" id="UP001144280">
    <property type="component" value="Unassembled WGS sequence"/>
</dbReference>